<evidence type="ECO:0000256" key="8">
    <source>
        <dbReference type="SAM" id="MobiDB-lite"/>
    </source>
</evidence>
<dbReference type="SUPFAM" id="SSF143081">
    <property type="entry name" value="BB1717-like"/>
    <property type="match status" value="1"/>
</dbReference>
<dbReference type="Gene3D" id="3.90.1680.10">
    <property type="entry name" value="SOS response associated peptidase-like"/>
    <property type="match status" value="1"/>
</dbReference>
<evidence type="ECO:0000256" key="1">
    <source>
        <dbReference type="ARBA" id="ARBA00008136"/>
    </source>
</evidence>
<evidence type="ECO:0000313" key="10">
    <source>
        <dbReference type="Proteomes" id="UP000094285"/>
    </source>
</evidence>
<gene>
    <name evidence="9" type="ORF">CANTADRAFT_21586</name>
</gene>
<feature type="compositionally biased region" description="Basic and acidic residues" evidence="8">
    <location>
        <begin position="373"/>
        <end position="387"/>
    </location>
</feature>
<dbReference type="STRING" id="984487.A0A1E4SLE9"/>
<dbReference type="GO" id="GO:0016829">
    <property type="term" value="F:lyase activity"/>
    <property type="evidence" value="ECO:0007669"/>
    <property type="project" value="UniProtKB-KW"/>
</dbReference>
<evidence type="ECO:0000256" key="3">
    <source>
        <dbReference type="ARBA" id="ARBA00022763"/>
    </source>
</evidence>
<feature type="region of interest" description="Disordered" evidence="8">
    <location>
        <begin position="289"/>
        <end position="418"/>
    </location>
</feature>
<keyword evidence="2" id="KW-0645">Protease</keyword>
<feature type="compositionally biased region" description="Basic and acidic residues" evidence="8">
    <location>
        <begin position="333"/>
        <end position="356"/>
    </location>
</feature>
<dbReference type="PANTHER" id="PTHR13604:SF0">
    <property type="entry name" value="ABASIC SITE PROCESSING PROTEIN HMCES"/>
    <property type="match status" value="1"/>
</dbReference>
<evidence type="ECO:0000256" key="7">
    <source>
        <dbReference type="ARBA" id="ARBA00023239"/>
    </source>
</evidence>
<evidence type="ECO:0000256" key="6">
    <source>
        <dbReference type="ARBA" id="ARBA00023125"/>
    </source>
</evidence>
<dbReference type="PANTHER" id="PTHR13604">
    <property type="entry name" value="DC12-RELATED"/>
    <property type="match status" value="1"/>
</dbReference>
<keyword evidence="10" id="KW-1185">Reference proteome</keyword>
<dbReference type="AlphaFoldDB" id="A0A1E4SLE9"/>
<evidence type="ECO:0000256" key="2">
    <source>
        <dbReference type="ARBA" id="ARBA00022670"/>
    </source>
</evidence>
<dbReference type="GO" id="GO:0006508">
    <property type="term" value="P:proteolysis"/>
    <property type="evidence" value="ECO:0007669"/>
    <property type="project" value="UniProtKB-KW"/>
</dbReference>
<dbReference type="Pfam" id="PF02586">
    <property type="entry name" value="SRAP"/>
    <property type="match status" value="1"/>
</dbReference>
<name>A0A1E4SLE9_9ASCO</name>
<comment type="similarity">
    <text evidence="1">Belongs to the SOS response-associated peptidase family.</text>
</comment>
<dbReference type="GO" id="GO:0106300">
    <property type="term" value="P:protein-DNA covalent cross-linking repair"/>
    <property type="evidence" value="ECO:0007669"/>
    <property type="project" value="InterPro"/>
</dbReference>
<proteinExistence type="inferred from homology"/>
<keyword evidence="4" id="KW-0378">Hydrolase</keyword>
<dbReference type="Proteomes" id="UP000094285">
    <property type="component" value="Unassembled WGS sequence"/>
</dbReference>
<dbReference type="OrthoDB" id="2111841at2759"/>
<dbReference type="EMBL" id="KV453911">
    <property type="protein sequence ID" value="ODV80355.1"/>
    <property type="molecule type" value="Genomic_DNA"/>
</dbReference>
<dbReference type="RefSeq" id="XP_020065477.1">
    <property type="nucleotide sequence ID" value="XM_020206714.1"/>
</dbReference>
<dbReference type="GO" id="GO:0008233">
    <property type="term" value="F:peptidase activity"/>
    <property type="evidence" value="ECO:0007669"/>
    <property type="project" value="UniProtKB-KW"/>
</dbReference>
<dbReference type="GeneID" id="30980851"/>
<reference evidence="10" key="1">
    <citation type="submission" date="2016-05" db="EMBL/GenBank/DDBJ databases">
        <title>Comparative genomics of biotechnologically important yeasts.</title>
        <authorList>
            <consortium name="DOE Joint Genome Institute"/>
            <person name="Riley R."/>
            <person name="Haridas S."/>
            <person name="Wolfe K.H."/>
            <person name="Lopes M.R."/>
            <person name="Hittinger C.T."/>
            <person name="Goker M."/>
            <person name="Salamov A."/>
            <person name="Wisecaver J."/>
            <person name="Long T.M."/>
            <person name="Aerts A.L."/>
            <person name="Barry K."/>
            <person name="Choi C."/>
            <person name="Clum A."/>
            <person name="Coughlan A.Y."/>
            <person name="Deshpande S."/>
            <person name="Douglass A.P."/>
            <person name="Hanson S.J."/>
            <person name="Klenk H.-P."/>
            <person name="Labutti K."/>
            <person name="Lapidus A."/>
            <person name="Lindquist E."/>
            <person name="Lipzen A."/>
            <person name="Meier-Kolthoff J.P."/>
            <person name="Ohm R.A."/>
            <person name="Otillar R.P."/>
            <person name="Pangilinan J."/>
            <person name="Peng Y."/>
            <person name="Rokas A."/>
            <person name="Rosa C.A."/>
            <person name="Scheuner C."/>
            <person name="Sibirny A.A."/>
            <person name="Slot J.C."/>
            <person name="Stielow J.B."/>
            <person name="Sun H."/>
            <person name="Kurtzman C.P."/>
            <person name="Blackwell M."/>
            <person name="Grigoriev I.V."/>
            <person name="Jeffries T.W."/>
        </authorList>
    </citation>
    <scope>NUCLEOTIDE SEQUENCE [LARGE SCALE GENOMIC DNA]</scope>
    <source>
        <strain evidence="10">NRRL Y-17324</strain>
    </source>
</reference>
<feature type="compositionally biased region" description="Basic residues" evidence="8">
    <location>
        <begin position="392"/>
        <end position="402"/>
    </location>
</feature>
<keyword evidence="7" id="KW-0456">Lyase</keyword>
<evidence type="ECO:0000256" key="5">
    <source>
        <dbReference type="ARBA" id="ARBA00023124"/>
    </source>
</evidence>
<dbReference type="InterPro" id="IPR036590">
    <property type="entry name" value="SRAP-like"/>
</dbReference>
<protein>
    <submittedName>
        <fullName evidence="9">DUF159-domain-containing protein</fullName>
    </submittedName>
</protein>
<keyword evidence="6" id="KW-0238">DNA-binding</keyword>
<dbReference type="InterPro" id="IPR003738">
    <property type="entry name" value="SRAP"/>
</dbReference>
<organism evidence="9 10">
    <name type="scientific">Suhomyces tanzawaensis NRRL Y-17324</name>
    <dbReference type="NCBI Taxonomy" id="984487"/>
    <lineage>
        <taxon>Eukaryota</taxon>
        <taxon>Fungi</taxon>
        <taxon>Dikarya</taxon>
        <taxon>Ascomycota</taxon>
        <taxon>Saccharomycotina</taxon>
        <taxon>Pichiomycetes</taxon>
        <taxon>Debaryomycetaceae</taxon>
        <taxon>Suhomyces</taxon>
    </lineage>
</organism>
<keyword evidence="3" id="KW-0227">DNA damage</keyword>
<accession>A0A1E4SLE9</accession>
<evidence type="ECO:0000256" key="4">
    <source>
        <dbReference type="ARBA" id="ARBA00022801"/>
    </source>
</evidence>
<keyword evidence="5" id="KW-0190">Covalent protein-DNA linkage</keyword>
<dbReference type="GO" id="GO:0003697">
    <property type="term" value="F:single-stranded DNA binding"/>
    <property type="evidence" value="ECO:0007669"/>
    <property type="project" value="InterPro"/>
</dbReference>
<evidence type="ECO:0000313" key="9">
    <source>
        <dbReference type="EMBL" id="ODV80355.1"/>
    </source>
</evidence>
<sequence length="418" mass="47609">MCGRFALGVNANDLPSQFHLTALLGRGDAGELQALENGIYQANIEGSEGQLNAQVDTRNFTNYRESYNVAPTNTAVIIYVDENKHDADIRYVMESLTFGLVPSWAKPNDKTPVGGEGSDAPPYSKELQRFSGRYFNCRKETLAENLAVWNSSRRKHRCVVPIQGYFEWLKNSSEKIPHFVHSTKTPIIYLAGLYSHNYNYKDNFNINDQYLSSFTIVTGSALKSDTHDLSWLHSRKPIFLKPGTKDWKDWLDPKQDWLERLLDTCLNSISNPAYEDVEGYPVSKDVGYPGNKGPELLERQKSPQKSITLFFKRPSDEDDRGSKRHKKNYVNEFKVEDKSPEQEEKMGNKMTAKQESKPSVPIETETGNTSSGVKKEEEGIKGPEKHVQASPQKKRLQYTSRKKANDVKPIHLYFKSQK</sequence>